<evidence type="ECO:0000313" key="8">
    <source>
        <dbReference type="EMBL" id="MDA0564616.1"/>
    </source>
</evidence>
<dbReference type="Pfam" id="PF00067">
    <property type="entry name" value="p450"/>
    <property type="match status" value="2"/>
</dbReference>
<dbReference type="GO" id="GO:0016705">
    <property type="term" value="F:oxidoreductase activity, acting on paired donors, with incorporation or reduction of molecular oxygen"/>
    <property type="evidence" value="ECO:0007669"/>
    <property type="project" value="InterPro"/>
</dbReference>
<name>A0A9X3NM68_9ACTN</name>
<dbReference type="SUPFAM" id="SSF48264">
    <property type="entry name" value="Cytochrome P450"/>
    <property type="match status" value="1"/>
</dbReference>
<dbReference type="Gene3D" id="1.10.630.10">
    <property type="entry name" value="Cytochrome P450"/>
    <property type="match status" value="1"/>
</dbReference>
<organism evidence="8 9">
    <name type="scientific">Streptomonospora mangrovi</name>
    <dbReference type="NCBI Taxonomy" id="2883123"/>
    <lineage>
        <taxon>Bacteria</taxon>
        <taxon>Bacillati</taxon>
        <taxon>Actinomycetota</taxon>
        <taxon>Actinomycetes</taxon>
        <taxon>Streptosporangiales</taxon>
        <taxon>Nocardiopsidaceae</taxon>
        <taxon>Streptomonospora</taxon>
    </lineage>
</organism>
<proteinExistence type="inferred from homology"/>
<dbReference type="InterPro" id="IPR036396">
    <property type="entry name" value="Cyt_P450_sf"/>
</dbReference>
<dbReference type="PANTHER" id="PTHR46696:SF1">
    <property type="entry name" value="CYTOCHROME P450 YJIB-RELATED"/>
    <property type="match status" value="1"/>
</dbReference>
<comment type="similarity">
    <text evidence="1 7">Belongs to the cytochrome P450 family.</text>
</comment>
<keyword evidence="2 7" id="KW-0349">Heme</keyword>
<keyword evidence="4 7" id="KW-0560">Oxidoreductase</keyword>
<dbReference type="CDD" id="cd11029">
    <property type="entry name" value="CYP107-like"/>
    <property type="match status" value="1"/>
</dbReference>
<dbReference type="GO" id="GO:0020037">
    <property type="term" value="F:heme binding"/>
    <property type="evidence" value="ECO:0007669"/>
    <property type="project" value="InterPro"/>
</dbReference>
<dbReference type="InterPro" id="IPR001128">
    <property type="entry name" value="Cyt_P450"/>
</dbReference>
<dbReference type="PRINTS" id="PR00385">
    <property type="entry name" value="P450"/>
</dbReference>
<dbReference type="GO" id="GO:0005506">
    <property type="term" value="F:iron ion binding"/>
    <property type="evidence" value="ECO:0007669"/>
    <property type="project" value="InterPro"/>
</dbReference>
<dbReference type="PANTHER" id="PTHR46696">
    <property type="entry name" value="P450, PUTATIVE (EUROFUNG)-RELATED"/>
    <property type="match status" value="1"/>
</dbReference>
<keyword evidence="3 7" id="KW-0479">Metal-binding</keyword>
<gene>
    <name evidence="8" type="ORF">LG943_09780</name>
</gene>
<dbReference type="AlphaFoldDB" id="A0A9X3NM68"/>
<dbReference type="PROSITE" id="PS00086">
    <property type="entry name" value="CYTOCHROME_P450"/>
    <property type="match status" value="1"/>
</dbReference>
<evidence type="ECO:0000313" key="9">
    <source>
        <dbReference type="Proteomes" id="UP001140076"/>
    </source>
</evidence>
<dbReference type="EMBL" id="JAJAQC010000013">
    <property type="protein sequence ID" value="MDA0564616.1"/>
    <property type="molecule type" value="Genomic_DNA"/>
</dbReference>
<evidence type="ECO:0000256" key="1">
    <source>
        <dbReference type="ARBA" id="ARBA00010617"/>
    </source>
</evidence>
<evidence type="ECO:0000256" key="2">
    <source>
        <dbReference type="ARBA" id="ARBA00022617"/>
    </source>
</evidence>
<keyword evidence="5 7" id="KW-0408">Iron</keyword>
<evidence type="ECO:0000256" key="7">
    <source>
        <dbReference type="RuleBase" id="RU000461"/>
    </source>
</evidence>
<reference evidence="8" key="1">
    <citation type="submission" date="2021-10" db="EMBL/GenBank/DDBJ databases">
        <title>Streptomonospora sp. nov., isolated from mangrove soil.</title>
        <authorList>
            <person name="Chen X."/>
            <person name="Ge X."/>
            <person name="Liu W."/>
        </authorList>
    </citation>
    <scope>NUCLEOTIDE SEQUENCE</scope>
    <source>
        <strain evidence="8">S1-112</strain>
    </source>
</reference>
<keyword evidence="9" id="KW-1185">Reference proteome</keyword>
<evidence type="ECO:0000256" key="5">
    <source>
        <dbReference type="ARBA" id="ARBA00023004"/>
    </source>
</evidence>
<dbReference type="InterPro" id="IPR017972">
    <property type="entry name" value="Cyt_P450_CS"/>
</dbReference>
<dbReference type="RefSeq" id="WP_270071898.1">
    <property type="nucleotide sequence ID" value="NZ_JAJAQC010000013.1"/>
</dbReference>
<accession>A0A9X3NM68</accession>
<dbReference type="PRINTS" id="PR00359">
    <property type="entry name" value="BP450"/>
</dbReference>
<keyword evidence="6 7" id="KW-0503">Monooxygenase</keyword>
<evidence type="ECO:0000256" key="3">
    <source>
        <dbReference type="ARBA" id="ARBA00022723"/>
    </source>
</evidence>
<dbReference type="Proteomes" id="UP001140076">
    <property type="component" value="Unassembled WGS sequence"/>
</dbReference>
<comment type="caution">
    <text evidence="8">The sequence shown here is derived from an EMBL/GenBank/DDBJ whole genome shotgun (WGS) entry which is preliminary data.</text>
</comment>
<dbReference type="GO" id="GO:0004497">
    <property type="term" value="F:monooxygenase activity"/>
    <property type="evidence" value="ECO:0007669"/>
    <property type="project" value="UniProtKB-KW"/>
</dbReference>
<evidence type="ECO:0000256" key="6">
    <source>
        <dbReference type="ARBA" id="ARBA00023033"/>
    </source>
</evidence>
<dbReference type="InterPro" id="IPR002397">
    <property type="entry name" value="Cyt_P450_B"/>
</dbReference>
<protein>
    <submittedName>
        <fullName evidence="8">Cytochrome P450</fullName>
    </submittedName>
</protein>
<sequence>MSTPPSAPPITIVPGADSEELTARLHRAGPLAQVDIGGHLFWVLTHHDALRTALRNQPGAFLRNAANWRALKTGEVDSSSPIVRNMVGVESMVASNGADHRRVRGLVQQAFTRRRVEELRPRVEDLTRRLLDEVAEAGRSGPVDLKARLAVPLPILVIADLLGIEPGDHDAVADIAARTLSGMDGDANARAHALIARVIEDKRRTPDDALISAMIQARDDSGRLSDTELRDTIYLFFIAGFETTMGTLANGVRALLRHPDQLDLLRRGEVGWDRAVEEILRWDTSVSLLPVLFTGREVTVGDVTLPEGEPVLMAFKAAGRDEDRWADAASFDITRPPRSNLAFGNGPHRCLGEPLARLELGVALPAVFERFPELRLAQDSPPAPSLMMNHPTHLFVHV</sequence>
<dbReference type="FunFam" id="1.10.630.10:FF:000018">
    <property type="entry name" value="Cytochrome P450 monooxygenase"/>
    <property type="match status" value="1"/>
</dbReference>
<evidence type="ECO:0000256" key="4">
    <source>
        <dbReference type="ARBA" id="ARBA00023002"/>
    </source>
</evidence>